<name>M5ACZ3_LEVBR</name>
<proteinExistence type="predicted"/>
<dbReference type="SUPFAM" id="SSF52440">
    <property type="entry name" value="PreATP-grasp domain"/>
    <property type="match status" value="1"/>
</dbReference>
<evidence type="ECO:0000259" key="9">
    <source>
        <dbReference type="PROSITE" id="PS50979"/>
    </source>
</evidence>
<dbReference type="EMBL" id="AP012167">
    <property type="protein sequence ID" value="BAN06678.1"/>
    <property type="molecule type" value="Genomic_DNA"/>
</dbReference>
<evidence type="ECO:0000313" key="11">
    <source>
        <dbReference type="Proteomes" id="UP000012042"/>
    </source>
</evidence>
<dbReference type="PROSITE" id="PS00867">
    <property type="entry name" value="CPSASE_2"/>
    <property type="match status" value="1"/>
</dbReference>
<dbReference type="NCBIfam" id="NF006367">
    <property type="entry name" value="PRK08591.1"/>
    <property type="match status" value="1"/>
</dbReference>
<dbReference type="HOGENOM" id="CLU_000395_3_2_9"/>
<gene>
    <name evidence="10" type="ORF">LVISKB_1043</name>
</gene>
<dbReference type="InterPro" id="IPR005482">
    <property type="entry name" value="Biotin_COase_C"/>
</dbReference>
<keyword evidence="5" id="KW-0464">Manganese</keyword>
<keyword evidence="3 7" id="KW-0547">Nucleotide-binding</keyword>
<dbReference type="KEGG" id="lbk:LVISKB_1043"/>
<evidence type="ECO:0000256" key="7">
    <source>
        <dbReference type="PROSITE-ProRule" id="PRU00409"/>
    </source>
</evidence>
<dbReference type="SUPFAM" id="SSF51246">
    <property type="entry name" value="Rudiment single hybrid motif"/>
    <property type="match status" value="1"/>
</dbReference>
<dbReference type="InterPro" id="IPR011764">
    <property type="entry name" value="Biotin_carboxylation_dom"/>
</dbReference>
<sequence>MPSRINLCDFMMKVSDEMFTKVLVANRGEIAVQIIRALHDMQISAVAVYSQADRESLFVKLADEAVCIGGPQPADSYLNMTQIISTAKLLGCQAIHPGYGFLSENATFARLCQQCQITFIGPNADLIDLMGDKAHARAAMQANQVPVIPGSDGVLDSADQAVQIAQKIGYPVLLKSAAGGGGKGIREVQTAAELPAAFEQVQQEAKLSYGDAAVYLEKCIGQAKHIEMQVIADNFGEVVYLPERDCSLQRHHQKVIEESPCGMIDAKQRQWLGQTVARATRKLGYTNTGTFEFLMDQDHHFYFIEMNTRLQVEHTITEAVTGIELVKAQIRVAANQPLGFTQADVKLNGYAIECRLNAEDPQHQFAPCPGKITALYLPAGSLGVRIDSGVIAGSVISPYYDAMIAKLIVSSQQRTTALAKMDRILSEMQIEGIKTNRQFLRQLLTQRAVQAGMFTTTFIAEMRQKGDEADVTSEVQNAQSEEP</sequence>
<evidence type="ECO:0000256" key="2">
    <source>
        <dbReference type="ARBA" id="ARBA00022598"/>
    </source>
</evidence>
<keyword evidence="4 7" id="KW-0067">ATP-binding</keyword>
<evidence type="ECO:0000256" key="5">
    <source>
        <dbReference type="ARBA" id="ARBA00023211"/>
    </source>
</evidence>
<evidence type="ECO:0000256" key="6">
    <source>
        <dbReference type="ARBA" id="ARBA00023267"/>
    </source>
</evidence>
<keyword evidence="6" id="KW-0092">Biotin</keyword>
<dbReference type="PROSITE" id="PS50979">
    <property type="entry name" value="BC"/>
    <property type="match status" value="1"/>
</dbReference>
<dbReference type="PANTHER" id="PTHR18866:SF33">
    <property type="entry name" value="METHYLCROTONOYL-COA CARBOXYLASE SUBUNIT ALPHA, MITOCHONDRIAL-RELATED"/>
    <property type="match status" value="1"/>
</dbReference>
<dbReference type="GO" id="GO:0005524">
    <property type="term" value="F:ATP binding"/>
    <property type="evidence" value="ECO:0007669"/>
    <property type="project" value="UniProtKB-UniRule"/>
</dbReference>
<accession>M5ACZ3</accession>
<dbReference type="Pfam" id="PF02785">
    <property type="entry name" value="Biotin_carb_C"/>
    <property type="match status" value="1"/>
</dbReference>
<organism evidence="10 11">
    <name type="scientific">Levilactobacillus brevis KB290</name>
    <dbReference type="NCBI Taxonomy" id="1001583"/>
    <lineage>
        <taxon>Bacteria</taxon>
        <taxon>Bacillati</taxon>
        <taxon>Bacillota</taxon>
        <taxon>Bacilli</taxon>
        <taxon>Lactobacillales</taxon>
        <taxon>Lactobacillaceae</taxon>
        <taxon>Levilactobacillus</taxon>
    </lineage>
</organism>
<feature type="domain" description="Biotin carboxylation" evidence="9">
    <location>
        <begin position="18"/>
        <end position="464"/>
    </location>
</feature>
<dbReference type="InterPro" id="IPR005481">
    <property type="entry name" value="BC-like_N"/>
</dbReference>
<dbReference type="PATRIC" id="fig|1001583.3.peg.1029"/>
<dbReference type="InterPro" id="IPR011761">
    <property type="entry name" value="ATP-grasp"/>
</dbReference>
<dbReference type="GO" id="GO:0004075">
    <property type="term" value="F:biotin carboxylase activity"/>
    <property type="evidence" value="ECO:0007669"/>
    <property type="project" value="UniProtKB-EC"/>
</dbReference>
<feature type="domain" description="ATP-grasp" evidence="8">
    <location>
        <begin position="137"/>
        <end position="334"/>
    </location>
</feature>
<evidence type="ECO:0000259" key="8">
    <source>
        <dbReference type="PROSITE" id="PS50975"/>
    </source>
</evidence>
<dbReference type="PROSITE" id="PS00866">
    <property type="entry name" value="CPSASE_1"/>
    <property type="match status" value="1"/>
</dbReference>
<dbReference type="InterPro" id="IPR050856">
    <property type="entry name" value="Biotin_carboxylase_complex"/>
</dbReference>
<dbReference type="InterPro" id="IPR011054">
    <property type="entry name" value="Rudment_hybrid_motif"/>
</dbReference>
<dbReference type="GO" id="GO:0046872">
    <property type="term" value="F:metal ion binding"/>
    <property type="evidence" value="ECO:0007669"/>
    <property type="project" value="InterPro"/>
</dbReference>
<dbReference type="Proteomes" id="UP000012042">
    <property type="component" value="Chromosome"/>
</dbReference>
<dbReference type="FunFam" id="3.40.50.20:FF:000010">
    <property type="entry name" value="Propionyl-CoA carboxylase subunit alpha"/>
    <property type="match status" value="1"/>
</dbReference>
<dbReference type="InterPro" id="IPR005479">
    <property type="entry name" value="CPAse_ATP-bd"/>
</dbReference>
<dbReference type="EC" id="6.3.4.14" evidence="1"/>
<reference evidence="10 11" key="1">
    <citation type="journal article" date="2013" name="PLoS ONE">
        <title>Genomic Analysis by Deep Sequencing of the Probiotic Lactobacillus brevis KB290 Harboring Nine Plasmids Reveals Genomic Stability.</title>
        <authorList>
            <person name="Fukao M."/>
            <person name="Oshima K."/>
            <person name="Morita H."/>
            <person name="Toh H."/>
            <person name="Suda W."/>
            <person name="Kim S.W."/>
            <person name="Suzuki S."/>
            <person name="Yakabe T."/>
            <person name="Hattori M."/>
            <person name="Yajima N."/>
        </authorList>
    </citation>
    <scope>NUCLEOTIDE SEQUENCE [LARGE SCALE GENOMIC DNA]</scope>
    <source>
        <strain evidence="10 11">KB290</strain>
    </source>
</reference>
<keyword evidence="2" id="KW-0436">Ligase</keyword>
<evidence type="ECO:0000313" key="10">
    <source>
        <dbReference type="EMBL" id="BAN06678.1"/>
    </source>
</evidence>
<evidence type="ECO:0000256" key="3">
    <source>
        <dbReference type="ARBA" id="ARBA00022741"/>
    </source>
</evidence>
<dbReference type="Gene3D" id="3.30.470.20">
    <property type="entry name" value="ATP-grasp fold, B domain"/>
    <property type="match status" value="1"/>
</dbReference>
<evidence type="ECO:0000256" key="1">
    <source>
        <dbReference type="ARBA" id="ARBA00013263"/>
    </source>
</evidence>
<protein>
    <recommendedName>
        <fullName evidence="1">biotin carboxylase</fullName>
        <ecNumber evidence="1">6.3.4.14</ecNumber>
    </recommendedName>
</protein>
<dbReference type="AlphaFoldDB" id="M5ACZ3"/>
<dbReference type="Pfam" id="PF02786">
    <property type="entry name" value="CPSase_L_D2"/>
    <property type="match status" value="1"/>
</dbReference>
<evidence type="ECO:0000256" key="4">
    <source>
        <dbReference type="ARBA" id="ARBA00022840"/>
    </source>
</evidence>
<dbReference type="SUPFAM" id="SSF56059">
    <property type="entry name" value="Glutathione synthetase ATP-binding domain-like"/>
    <property type="match status" value="1"/>
</dbReference>
<dbReference type="FunFam" id="3.30.1490.20:FF:000003">
    <property type="entry name" value="acetyl-CoA carboxylase isoform X1"/>
    <property type="match status" value="1"/>
</dbReference>
<dbReference type="InterPro" id="IPR016185">
    <property type="entry name" value="PreATP-grasp_dom_sf"/>
</dbReference>
<dbReference type="Pfam" id="PF00289">
    <property type="entry name" value="Biotin_carb_N"/>
    <property type="match status" value="1"/>
</dbReference>
<dbReference type="SMART" id="SM00878">
    <property type="entry name" value="Biotin_carb_C"/>
    <property type="match status" value="1"/>
</dbReference>
<dbReference type="PROSITE" id="PS50975">
    <property type="entry name" value="ATP_GRASP"/>
    <property type="match status" value="1"/>
</dbReference>
<dbReference type="PANTHER" id="PTHR18866">
    <property type="entry name" value="CARBOXYLASE:PYRUVATE/ACETYL-COA/PROPIONYL-COA CARBOXYLASE"/>
    <property type="match status" value="1"/>
</dbReference>